<protein>
    <submittedName>
        <fullName evidence="7">Tyrosine-type recombinase/integrase</fullName>
    </submittedName>
</protein>
<accession>A0ABW2FKZ3</accession>
<sequence>MPTATATRELLTSAAITLHHPLDYYFVLFLRAKKNESLRTRTLNDHENHYRYLQRWLVEKYPTLKLEELTADHVRQYVGHMLTEQTLYTGHPTLQSHNTAKGLSPATVNIRTRTLKCFLRFLHDEGHLQTDLAARIKLQKVPEDRLGAFQKEHVLLLLAAPNQREYLGFRDYVLLTLLFDTGLRINEALNLTADDLSVAKGTITVRASVAKNRTERIVPVSKRTADLLAALVQENCQQFVHKTIHNKPSFVFLLNNGKPLTYNQAYERIRLHGEKAGITGVRVSPHTFRHTFAKMYIQNGGDLFTLQKILGHHDISMVRKYVQMEQRDLQEQHAQSSPLVGV</sequence>
<dbReference type="Gene3D" id="1.10.443.10">
    <property type="entry name" value="Intergrase catalytic core"/>
    <property type="match status" value="1"/>
</dbReference>
<dbReference type="PANTHER" id="PTHR30349:SF41">
    <property type="entry name" value="INTEGRASE_RECOMBINASE PROTEIN MJ0367-RELATED"/>
    <property type="match status" value="1"/>
</dbReference>
<dbReference type="PANTHER" id="PTHR30349">
    <property type="entry name" value="PHAGE INTEGRASE-RELATED"/>
    <property type="match status" value="1"/>
</dbReference>
<evidence type="ECO:0000256" key="2">
    <source>
        <dbReference type="ARBA" id="ARBA00023125"/>
    </source>
</evidence>
<evidence type="ECO:0000259" key="5">
    <source>
        <dbReference type="PROSITE" id="PS51898"/>
    </source>
</evidence>
<evidence type="ECO:0000313" key="8">
    <source>
        <dbReference type="Proteomes" id="UP001596378"/>
    </source>
</evidence>
<dbReference type="InterPro" id="IPR010998">
    <property type="entry name" value="Integrase_recombinase_N"/>
</dbReference>
<dbReference type="EMBL" id="JBHTAI010000049">
    <property type="protein sequence ID" value="MFC7153817.1"/>
    <property type="molecule type" value="Genomic_DNA"/>
</dbReference>
<keyword evidence="2 4" id="KW-0238">DNA-binding</keyword>
<dbReference type="InterPro" id="IPR013762">
    <property type="entry name" value="Integrase-like_cat_sf"/>
</dbReference>
<dbReference type="PROSITE" id="PS51900">
    <property type="entry name" value="CB"/>
    <property type="match status" value="1"/>
</dbReference>
<evidence type="ECO:0000256" key="4">
    <source>
        <dbReference type="PROSITE-ProRule" id="PRU01248"/>
    </source>
</evidence>
<evidence type="ECO:0000259" key="6">
    <source>
        <dbReference type="PROSITE" id="PS51900"/>
    </source>
</evidence>
<keyword evidence="3" id="KW-0233">DNA recombination</keyword>
<dbReference type="Pfam" id="PF00589">
    <property type="entry name" value="Phage_integrase"/>
    <property type="match status" value="1"/>
</dbReference>
<evidence type="ECO:0000256" key="1">
    <source>
        <dbReference type="ARBA" id="ARBA00008857"/>
    </source>
</evidence>
<keyword evidence="8" id="KW-1185">Reference proteome</keyword>
<comment type="caution">
    <text evidence="7">The sequence shown here is derived from an EMBL/GenBank/DDBJ whole genome shotgun (WGS) entry which is preliminary data.</text>
</comment>
<organism evidence="7 8">
    <name type="scientific">Cohnella cellulosilytica</name>
    <dbReference type="NCBI Taxonomy" id="986710"/>
    <lineage>
        <taxon>Bacteria</taxon>
        <taxon>Bacillati</taxon>
        <taxon>Bacillota</taxon>
        <taxon>Bacilli</taxon>
        <taxon>Bacillales</taxon>
        <taxon>Paenibacillaceae</taxon>
        <taxon>Cohnella</taxon>
    </lineage>
</organism>
<dbReference type="InterPro" id="IPR011010">
    <property type="entry name" value="DNA_brk_join_enz"/>
</dbReference>
<name>A0ABW2FKZ3_9BACL</name>
<gene>
    <name evidence="7" type="ORF">ACFQMJ_35285</name>
</gene>
<dbReference type="RefSeq" id="WP_378052421.1">
    <property type="nucleotide sequence ID" value="NZ_JBHMDN010000051.1"/>
</dbReference>
<comment type="similarity">
    <text evidence="1">Belongs to the 'phage' integrase family.</text>
</comment>
<feature type="domain" description="Core-binding (CB)" evidence="6">
    <location>
        <begin position="20"/>
        <end position="123"/>
    </location>
</feature>
<dbReference type="SUPFAM" id="SSF56349">
    <property type="entry name" value="DNA breaking-rejoining enzymes"/>
    <property type="match status" value="1"/>
</dbReference>
<dbReference type="Gene3D" id="1.10.150.130">
    <property type="match status" value="1"/>
</dbReference>
<evidence type="ECO:0000256" key="3">
    <source>
        <dbReference type="ARBA" id="ARBA00023172"/>
    </source>
</evidence>
<dbReference type="InterPro" id="IPR044068">
    <property type="entry name" value="CB"/>
</dbReference>
<dbReference type="InterPro" id="IPR050090">
    <property type="entry name" value="Tyrosine_recombinase_XerCD"/>
</dbReference>
<reference evidence="8" key="1">
    <citation type="journal article" date="2019" name="Int. J. Syst. Evol. Microbiol.">
        <title>The Global Catalogue of Microorganisms (GCM) 10K type strain sequencing project: providing services to taxonomists for standard genome sequencing and annotation.</title>
        <authorList>
            <consortium name="The Broad Institute Genomics Platform"/>
            <consortium name="The Broad Institute Genome Sequencing Center for Infectious Disease"/>
            <person name="Wu L."/>
            <person name="Ma J."/>
        </authorList>
    </citation>
    <scope>NUCLEOTIDE SEQUENCE [LARGE SCALE GENOMIC DNA]</scope>
    <source>
        <strain evidence="8">KCTC 12907</strain>
    </source>
</reference>
<feature type="domain" description="Tyr recombinase" evidence="5">
    <location>
        <begin position="144"/>
        <end position="334"/>
    </location>
</feature>
<dbReference type="PROSITE" id="PS51898">
    <property type="entry name" value="TYR_RECOMBINASE"/>
    <property type="match status" value="1"/>
</dbReference>
<proteinExistence type="inferred from homology"/>
<dbReference type="InterPro" id="IPR002104">
    <property type="entry name" value="Integrase_catalytic"/>
</dbReference>
<evidence type="ECO:0000313" key="7">
    <source>
        <dbReference type="EMBL" id="MFC7153817.1"/>
    </source>
</evidence>
<dbReference type="Proteomes" id="UP001596378">
    <property type="component" value="Unassembled WGS sequence"/>
</dbReference>
<dbReference type="CDD" id="cd00397">
    <property type="entry name" value="DNA_BRE_C"/>
    <property type="match status" value="1"/>
</dbReference>